<organism evidence="1 2">
    <name type="scientific">Dreissena polymorpha</name>
    <name type="common">Zebra mussel</name>
    <name type="synonym">Mytilus polymorpha</name>
    <dbReference type="NCBI Taxonomy" id="45954"/>
    <lineage>
        <taxon>Eukaryota</taxon>
        <taxon>Metazoa</taxon>
        <taxon>Spiralia</taxon>
        <taxon>Lophotrochozoa</taxon>
        <taxon>Mollusca</taxon>
        <taxon>Bivalvia</taxon>
        <taxon>Autobranchia</taxon>
        <taxon>Heteroconchia</taxon>
        <taxon>Euheterodonta</taxon>
        <taxon>Imparidentia</taxon>
        <taxon>Neoheterodontei</taxon>
        <taxon>Myida</taxon>
        <taxon>Dreissenoidea</taxon>
        <taxon>Dreissenidae</taxon>
        <taxon>Dreissena</taxon>
    </lineage>
</organism>
<dbReference type="AlphaFoldDB" id="A0A9D4BZG7"/>
<accession>A0A9D4BZG7</accession>
<name>A0A9D4BZG7_DREPO</name>
<gene>
    <name evidence="1" type="ORF">DPMN_073683</name>
</gene>
<sequence length="55" mass="6174">MRNLPEDVTSYSESEVQCLAEHFGLPVGALSDSGKTADNAMMWVTENLHEQRQHI</sequence>
<evidence type="ECO:0000313" key="2">
    <source>
        <dbReference type="Proteomes" id="UP000828390"/>
    </source>
</evidence>
<protein>
    <submittedName>
        <fullName evidence="1">Uncharacterized protein</fullName>
    </submittedName>
</protein>
<proteinExistence type="predicted"/>
<reference evidence="1" key="1">
    <citation type="journal article" date="2019" name="bioRxiv">
        <title>The Genome of the Zebra Mussel, Dreissena polymorpha: A Resource for Invasive Species Research.</title>
        <authorList>
            <person name="McCartney M.A."/>
            <person name="Auch B."/>
            <person name="Kono T."/>
            <person name="Mallez S."/>
            <person name="Zhang Y."/>
            <person name="Obille A."/>
            <person name="Becker A."/>
            <person name="Abrahante J.E."/>
            <person name="Garbe J."/>
            <person name="Badalamenti J.P."/>
            <person name="Herman A."/>
            <person name="Mangelson H."/>
            <person name="Liachko I."/>
            <person name="Sullivan S."/>
            <person name="Sone E.D."/>
            <person name="Koren S."/>
            <person name="Silverstein K.A.T."/>
            <person name="Beckman K.B."/>
            <person name="Gohl D.M."/>
        </authorList>
    </citation>
    <scope>NUCLEOTIDE SEQUENCE</scope>
    <source>
        <strain evidence="1">Duluth1</strain>
        <tissue evidence="1">Whole animal</tissue>
    </source>
</reference>
<dbReference type="Proteomes" id="UP000828390">
    <property type="component" value="Unassembled WGS sequence"/>
</dbReference>
<dbReference type="EMBL" id="JAIWYP010000014">
    <property type="protein sequence ID" value="KAH3713882.1"/>
    <property type="molecule type" value="Genomic_DNA"/>
</dbReference>
<reference evidence="1" key="2">
    <citation type="submission" date="2020-11" db="EMBL/GenBank/DDBJ databases">
        <authorList>
            <person name="McCartney M.A."/>
            <person name="Auch B."/>
            <person name="Kono T."/>
            <person name="Mallez S."/>
            <person name="Becker A."/>
            <person name="Gohl D.M."/>
            <person name="Silverstein K.A.T."/>
            <person name="Koren S."/>
            <person name="Bechman K.B."/>
            <person name="Herman A."/>
            <person name="Abrahante J.E."/>
            <person name="Garbe J."/>
        </authorList>
    </citation>
    <scope>NUCLEOTIDE SEQUENCE</scope>
    <source>
        <strain evidence="1">Duluth1</strain>
        <tissue evidence="1">Whole animal</tissue>
    </source>
</reference>
<comment type="caution">
    <text evidence="1">The sequence shown here is derived from an EMBL/GenBank/DDBJ whole genome shotgun (WGS) entry which is preliminary data.</text>
</comment>
<keyword evidence="2" id="KW-1185">Reference proteome</keyword>
<evidence type="ECO:0000313" key="1">
    <source>
        <dbReference type="EMBL" id="KAH3713882.1"/>
    </source>
</evidence>